<evidence type="ECO:0000313" key="2">
    <source>
        <dbReference type="Proteomes" id="UP000784294"/>
    </source>
</evidence>
<accession>A0A448X9M1</accession>
<protein>
    <submittedName>
        <fullName evidence="1">Uncharacterized protein</fullName>
    </submittedName>
</protein>
<organism evidence="1 2">
    <name type="scientific">Protopolystoma xenopodis</name>
    <dbReference type="NCBI Taxonomy" id="117903"/>
    <lineage>
        <taxon>Eukaryota</taxon>
        <taxon>Metazoa</taxon>
        <taxon>Spiralia</taxon>
        <taxon>Lophotrochozoa</taxon>
        <taxon>Platyhelminthes</taxon>
        <taxon>Monogenea</taxon>
        <taxon>Polyopisthocotylea</taxon>
        <taxon>Polystomatidea</taxon>
        <taxon>Polystomatidae</taxon>
        <taxon>Protopolystoma</taxon>
    </lineage>
</organism>
<feature type="non-terminal residue" evidence="1">
    <location>
        <position position="1"/>
    </location>
</feature>
<keyword evidence="2" id="KW-1185">Reference proteome</keyword>
<gene>
    <name evidence="1" type="ORF">PXEA_LOCUS25162</name>
</gene>
<dbReference type="Proteomes" id="UP000784294">
    <property type="component" value="Unassembled WGS sequence"/>
</dbReference>
<reference evidence="1" key="1">
    <citation type="submission" date="2018-11" db="EMBL/GenBank/DDBJ databases">
        <authorList>
            <consortium name="Pathogen Informatics"/>
        </authorList>
    </citation>
    <scope>NUCLEOTIDE SEQUENCE</scope>
</reference>
<name>A0A448X9M1_9PLAT</name>
<comment type="caution">
    <text evidence="1">The sequence shown here is derived from an EMBL/GenBank/DDBJ whole genome shotgun (WGS) entry which is preliminary data.</text>
</comment>
<proteinExistence type="predicted"/>
<dbReference type="EMBL" id="CAAALY010125662">
    <property type="protein sequence ID" value="VEL31722.1"/>
    <property type="molecule type" value="Genomic_DNA"/>
</dbReference>
<sequence>MVETEKLASLQKELHTLGELSKEAHKEGLNDDEALE</sequence>
<evidence type="ECO:0000313" key="1">
    <source>
        <dbReference type="EMBL" id="VEL31722.1"/>
    </source>
</evidence>
<dbReference type="AlphaFoldDB" id="A0A448X9M1"/>